<dbReference type="AlphaFoldDB" id="A0A1X2GH52"/>
<reference evidence="2 3" key="1">
    <citation type="submission" date="2016-07" db="EMBL/GenBank/DDBJ databases">
        <title>Pervasive Adenine N6-methylation of Active Genes in Fungi.</title>
        <authorList>
            <consortium name="DOE Joint Genome Institute"/>
            <person name="Mondo S.J."/>
            <person name="Dannebaum R.O."/>
            <person name="Kuo R.C."/>
            <person name="Labutti K."/>
            <person name="Haridas S."/>
            <person name="Kuo A."/>
            <person name="Salamov A."/>
            <person name="Ahrendt S.R."/>
            <person name="Lipzen A."/>
            <person name="Sullivan W."/>
            <person name="Andreopoulos W.B."/>
            <person name="Clum A."/>
            <person name="Lindquist E."/>
            <person name="Daum C."/>
            <person name="Ramamoorthy G.K."/>
            <person name="Gryganskyi A."/>
            <person name="Culley D."/>
            <person name="Magnuson J.K."/>
            <person name="James T.Y."/>
            <person name="O'Malley M.A."/>
            <person name="Stajich J.E."/>
            <person name="Spatafora J.W."/>
            <person name="Visel A."/>
            <person name="Grigoriev I.V."/>
        </authorList>
    </citation>
    <scope>NUCLEOTIDE SEQUENCE [LARGE SCALE GENOMIC DNA]</scope>
    <source>
        <strain evidence="2 3">NRRL 3301</strain>
    </source>
</reference>
<protein>
    <submittedName>
        <fullName evidence="2">Uncharacterized protein</fullName>
    </submittedName>
</protein>
<name>A0A1X2GH52_9FUNG</name>
<evidence type="ECO:0000313" key="2">
    <source>
        <dbReference type="EMBL" id="ORX53587.1"/>
    </source>
</evidence>
<keyword evidence="1" id="KW-1133">Transmembrane helix</keyword>
<gene>
    <name evidence="2" type="ORF">DM01DRAFT_125434</name>
</gene>
<proteinExistence type="predicted"/>
<keyword evidence="1" id="KW-0472">Membrane</keyword>
<keyword evidence="3" id="KW-1185">Reference proteome</keyword>
<organism evidence="2 3">
    <name type="scientific">Hesseltinella vesiculosa</name>
    <dbReference type="NCBI Taxonomy" id="101127"/>
    <lineage>
        <taxon>Eukaryota</taxon>
        <taxon>Fungi</taxon>
        <taxon>Fungi incertae sedis</taxon>
        <taxon>Mucoromycota</taxon>
        <taxon>Mucoromycotina</taxon>
        <taxon>Mucoromycetes</taxon>
        <taxon>Mucorales</taxon>
        <taxon>Cunninghamellaceae</taxon>
        <taxon>Hesseltinella</taxon>
    </lineage>
</organism>
<accession>A0A1X2GH52</accession>
<sequence>MELRLFFQKEEIELAWRDYLSSISGQCLRQPQSLIQCSMLIKIVTFSGSSIRLMTHLLLYIAFSPLYLFIYSPPKAKK</sequence>
<dbReference type="EMBL" id="MCGT01000015">
    <property type="protein sequence ID" value="ORX53587.1"/>
    <property type="molecule type" value="Genomic_DNA"/>
</dbReference>
<comment type="caution">
    <text evidence="2">The sequence shown here is derived from an EMBL/GenBank/DDBJ whole genome shotgun (WGS) entry which is preliminary data.</text>
</comment>
<dbReference type="Proteomes" id="UP000242146">
    <property type="component" value="Unassembled WGS sequence"/>
</dbReference>
<evidence type="ECO:0000313" key="3">
    <source>
        <dbReference type="Proteomes" id="UP000242146"/>
    </source>
</evidence>
<evidence type="ECO:0000256" key="1">
    <source>
        <dbReference type="SAM" id="Phobius"/>
    </source>
</evidence>
<keyword evidence="1" id="KW-0812">Transmembrane</keyword>
<feature type="transmembrane region" description="Helical" evidence="1">
    <location>
        <begin position="53"/>
        <end position="71"/>
    </location>
</feature>